<feature type="compositionally biased region" description="Polar residues" evidence="1">
    <location>
        <begin position="33"/>
        <end position="46"/>
    </location>
</feature>
<sequence>MSEADGSSSDGDGSGPRSSSALSATSWSDLDSPTSQSPGVLTSEPNSPVKMAGSVSKAVAVKLSPLPSPAIVASAAGTVAAGVVRDGEQTSTLVSTTTSQAEEEQPSALAWGLAKVVNLVTLSLLDPAIDPWASDAPFNGDNVGYHSPRAPAAKSVSNKQHNANNLSLSTQQKDDSDQQQQQQHVPSLSLATTLSGSHSPTGASPLDLIDQDSPYLSDDTLDDGSSGSGGGFLNTLLSPISSRFRSWLNDASSDDDTDAEHAQASFHHHHDDMTTPAYEGSDPFAFSDFAARHHHHHHRTDSFTLFDSSPLASPVASSSDAMDTLGMRLFASAGGAGSPAGADDASVDGAYLRRWTPSPTVF</sequence>
<organism evidence="2 3">
    <name type="scientific">Catenaria anguillulae PL171</name>
    <dbReference type="NCBI Taxonomy" id="765915"/>
    <lineage>
        <taxon>Eukaryota</taxon>
        <taxon>Fungi</taxon>
        <taxon>Fungi incertae sedis</taxon>
        <taxon>Blastocladiomycota</taxon>
        <taxon>Blastocladiomycetes</taxon>
        <taxon>Blastocladiales</taxon>
        <taxon>Catenariaceae</taxon>
        <taxon>Catenaria</taxon>
    </lineage>
</organism>
<evidence type="ECO:0000256" key="1">
    <source>
        <dbReference type="SAM" id="MobiDB-lite"/>
    </source>
</evidence>
<feature type="region of interest" description="Disordered" evidence="1">
    <location>
        <begin position="170"/>
        <end position="227"/>
    </location>
</feature>
<reference evidence="2 3" key="1">
    <citation type="submission" date="2016-07" db="EMBL/GenBank/DDBJ databases">
        <title>Pervasive Adenine N6-methylation of Active Genes in Fungi.</title>
        <authorList>
            <consortium name="DOE Joint Genome Institute"/>
            <person name="Mondo S.J."/>
            <person name="Dannebaum R.O."/>
            <person name="Kuo R.C."/>
            <person name="Labutti K."/>
            <person name="Haridas S."/>
            <person name="Kuo A."/>
            <person name="Salamov A."/>
            <person name="Ahrendt S.R."/>
            <person name="Lipzen A."/>
            <person name="Sullivan W."/>
            <person name="Andreopoulos W.B."/>
            <person name="Clum A."/>
            <person name="Lindquist E."/>
            <person name="Daum C."/>
            <person name="Ramamoorthy G.K."/>
            <person name="Gryganskyi A."/>
            <person name="Culley D."/>
            <person name="Magnuson J.K."/>
            <person name="James T.Y."/>
            <person name="O'Malley M.A."/>
            <person name="Stajich J.E."/>
            <person name="Spatafora J.W."/>
            <person name="Visel A."/>
            <person name="Grigoriev I.V."/>
        </authorList>
    </citation>
    <scope>NUCLEOTIDE SEQUENCE [LARGE SCALE GENOMIC DNA]</scope>
    <source>
        <strain evidence="2 3">PL171</strain>
    </source>
</reference>
<name>A0A1Y2HHS5_9FUNG</name>
<feature type="region of interest" description="Disordered" evidence="1">
    <location>
        <begin position="251"/>
        <end position="274"/>
    </location>
</feature>
<feature type="compositionally biased region" description="Polar residues" evidence="1">
    <location>
        <begin position="184"/>
        <end position="202"/>
    </location>
</feature>
<accession>A0A1Y2HHS5</accession>
<dbReference type="EMBL" id="MCFL01000031">
    <property type="protein sequence ID" value="ORZ34105.1"/>
    <property type="molecule type" value="Genomic_DNA"/>
</dbReference>
<comment type="caution">
    <text evidence="2">The sequence shown here is derived from an EMBL/GenBank/DDBJ whole genome shotgun (WGS) entry which is preliminary data.</text>
</comment>
<feature type="region of interest" description="Disordered" evidence="1">
    <location>
        <begin position="1"/>
        <end position="50"/>
    </location>
</feature>
<evidence type="ECO:0000313" key="2">
    <source>
        <dbReference type="EMBL" id="ORZ34105.1"/>
    </source>
</evidence>
<proteinExistence type="predicted"/>
<dbReference type="Proteomes" id="UP000193411">
    <property type="component" value="Unassembled WGS sequence"/>
</dbReference>
<dbReference type="AlphaFoldDB" id="A0A1Y2HHS5"/>
<keyword evidence="3" id="KW-1185">Reference proteome</keyword>
<gene>
    <name evidence="2" type="ORF">BCR44DRAFT_1437112</name>
</gene>
<feature type="compositionally biased region" description="Low complexity" evidence="1">
    <location>
        <begin position="1"/>
        <end position="32"/>
    </location>
</feature>
<protein>
    <submittedName>
        <fullName evidence="2">Uncharacterized protein</fullName>
    </submittedName>
</protein>
<evidence type="ECO:0000313" key="3">
    <source>
        <dbReference type="Proteomes" id="UP000193411"/>
    </source>
</evidence>